<accession>A0A6C8GF14</accession>
<reference evidence="1 2" key="1">
    <citation type="journal article" date="2011" name="BMC Genomics">
        <title>Genome sequencing reveals diversification of virulence factor content and possible host adaptation in distinct subpopulations of Salmonella enterica.</title>
        <authorList>
            <person name="den Bakker H.C."/>
            <person name="Moreno Switt A.I."/>
            <person name="Govoni G."/>
            <person name="Cummings C.A."/>
            <person name="Ranieri M.L."/>
            <person name="Degoricija L."/>
            <person name="Hoelzer K."/>
            <person name="Rodriguez-Rivera L.D."/>
            <person name="Brown S."/>
            <person name="Bolchacova E."/>
            <person name="Furtado M.R."/>
            <person name="Wiedmann M."/>
        </authorList>
    </citation>
    <scope>NUCLEOTIDE SEQUENCE [LARGE SCALE GENOMIC DNA]</scope>
    <source>
        <strain evidence="1 2">A4-669</strain>
    </source>
</reference>
<comment type="caution">
    <text evidence="1">The sequence shown here is derived from an EMBL/GenBank/DDBJ whole genome shotgun (WGS) entry which is preliminary data.</text>
</comment>
<dbReference type="Proteomes" id="UP000004906">
    <property type="component" value="Unassembled WGS sequence"/>
</dbReference>
<protein>
    <submittedName>
        <fullName evidence="1">Uncharacterized protein</fullName>
    </submittedName>
</protein>
<organism evidence="1 2">
    <name type="scientific">Salmonella enterica subsp. enterica serovar Adelaide str. A4-669</name>
    <dbReference type="NCBI Taxonomy" id="913063"/>
    <lineage>
        <taxon>Bacteria</taxon>
        <taxon>Pseudomonadati</taxon>
        <taxon>Pseudomonadota</taxon>
        <taxon>Gammaproteobacteria</taxon>
        <taxon>Enterobacterales</taxon>
        <taxon>Enterobacteriaceae</taxon>
        <taxon>Salmonella</taxon>
    </lineage>
</organism>
<name>A0A6C8GF14_SALET</name>
<dbReference type="EMBL" id="AFCI01001934">
    <property type="protein sequence ID" value="EHC28896.1"/>
    <property type="molecule type" value="Genomic_DNA"/>
</dbReference>
<evidence type="ECO:0000313" key="2">
    <source>
        <dbReference type="Proteomes" id="UP000004906"/>
    </source>
</evidence>
<sequence length="53" mass="5620">MKVIKIATIPTTNRAACQRQVGILDHAVRIEILLNAEPVTGRAGAPAGLLNEN</sequence>
<gene>
    <name evidence="1" type="ORF">LTSEADE_5816</name>
</gene>
<dbReference type="AlphaFoldDB" id="A0A6C8GF14"/>
<feature type="non-terminal residue" evidence="1">
    <location>
        <position position="53"/>
    </location>
</feature>
<evidence type="ECO:0000313" key="1">
    <source>
        <dbReference type="EMBL" id="EHC28896.1"/>
    </source>
</evidence>
<proteinExistence type="predicted"/>